<organism evidence="1">
    <name type="scientific">Chaetoceros debilis</name>
    <dbReference type="NCBI Taxonomy" id="122233"/>
    <lineage>
        <taxon>Eukaryota</taxon>
        <taxon>Sar</taxon>
        <taxon>Stramenopiles</taxon>
        <taxon>Ochrophyta</taxon>
        <taxon>Bacillariophyta</taxon>
        <taxon>Coscinodiscophyceae</taxon>
        <taxon>Chaetocerotophycidae</taxon>
        <taxon>Chaetocerotales</taxon>
        <taxon>Chaetocerotaceae</taxon>
        <taxon>Chaetoceros</taxon>
    </lineage>
</organism>
<sequence>MSKVPSPSSLPTTLTKRIPTDKIETPTDVLVTIFSDRIQILISQKSGKIGSMLSCNHEYSQIDNSHTFQVSNLLGKREDALPSVYARQILEQIVYLGDGMSNCPPLLLGITLEDKDGKGSSQEEFKIIVSEVISLYKYAVQTISSS</sequence>
<dbReference type="Pfam" id="PF10178">
    <property type="entry name" value="PAC3"/>
    <property type="match status" value="1"/>
</dbReference>
<evidence type="ECO:0000313" key="1">
    <source>
        <dbReference type="EMBL" id="CAE0459610.1"/>
    </source>
</evidence>
<accession>A0A7S3PYV0</accession>
<dbReference type="Gene3D" id="3.30.230.90">
    <property type="match status" value="1"/>
</dbReference>
<dbReference type="InterPro" id="IPR018788">
    <property type="entry name" value="Proteasome_assmbl_chp_3"/>
</dbReference>
<dbReference type="GO" id="GO:0043248">
    <property type="term" value="P:proteasome assembly"/>
    <property type="evidence" value="ECO:0007669"/>
    <property type="project" value="InterPro"/>
</dbReference>
<reference evidence="1" key="1">
    <citation type="submission" date="2021-01" db="EMBL/GenBank/DDBJ databases">
        <authorList>
            <person name="Corre E."/>
            <person name="Pelletier E."/>
            <person name="Niang G."/>
            <person name="Scheremetjew M."/>
            <person name="Finn R."/>
            <person name="Kale V."/>
            <person name="Holt S."/>
            <person name="Cochrane G."/>
            <person name="Meng A."/>
            <person name="Brown T."/>
            <person name="Cohen L."/>
        </authorList>
    </citation>
    <scope>NUCLEOTIDE SEQUENCE</scope>
    <source>
        <strain evidence="1">MM31A-1</strain>
    </source>
</reference>
<name>A0A7S3PYV0_9STRA</name>
<dbReference type="PANTHER" id="PTHR31051">
    <property type="entry name" value="PROTEASOME ASSEMBLY CHAPERONE 3"/>
    <property type="match status" value="1"/>
</dbReference>
<dbReference type="InterPro" id="IPR053720">
    <property type="entry name" value="Psm_Assembly_Chaperone"/>
</dbReference>
<proteinExistence type="predicted"/>
<dbReference type="PANTHER" id="PTHR31051:SF1">
    <property type="entry name" value="PROTEASOME ASSEMBLY CHAPERONE 3"/>
    <property type="match status" value="1"/>
</dbReference>
<gene>
    <name evidence="1" type="ORF">CDEB00056_LOCUS4451</name>
</gene>
<evidence type="ECO:0008006" key="2">
    <source>
        <dbReference type="Google" id="ProtNLM"/>
    </source>
</evidence>
<dbReference type="AlphaFoldDB" id="A0A7S3PYV0"/>
<protein>
    <recommendedName>
        <fullName evidence="2">Proteasome assembly chaperone 3</fullName>
    </recommendedName>
</protein>
<dbReference type="EMBL" id="HBIO01006135">
    <property type="protein sequence ID" value="CAE0459610.1"/>
    <property type="molecule type" value="Transcribed_RNA"/>
</dbReference>